<name>A0ABN6AE77_MYCNT</name>
<protein>
    <submittedName>
        <fullName evidence="2">Phosphotransferase</fullName>
    </submittedName>
</protein>
<reference evidence="2 3" key="1">
    <citation type="journal article" date="2019" name="Emerg. Microbes Infect.">
        <title>Comprehensive subspecies identification of 175 nontuberculous mycobacteria species based on 7547 genomic profiles.</title>
        <authorList>
            <person name="Matsumoto Y."/>
            <person name="Kinjo T."/>
            <person name="Motooka D."/>
            <person name="Nabeya D."/>
            <person name="Jung N."/>
            <person name="Uechi K."/>
            <person name="Horii T."/>
            <person name="Iida T."/>
            <person name="Fujita J."/>
            <person name="Nakamura S."/>
        </authorList>
    </citation>
    <scope>NUCLEOTIDE SEQUENCE [LARGE SCALE GENOMIC DNA]</scope>
    <source>
        <strain evidence="2 3">JCM 18113</strain>
    </source>
</reference>
<feature type="domain" description="CHK kinase-like" evidence="1">
    <location>
        <begin position="137"/>
        <end position="313"/>
    </location>
</feature>
<evidence type="ECO:0000259" key="1">
    <source>
        <dbReference type="SMART" id="SM00587"/>
    </source>
</evidence>
<dbReference type="PANTHER" id="PTHR11012:SF30">
    <property type="entry name" value="PROTEIN KINASE-LIKE DOMAIN-CONTAINING"/>
    <property type="match status" value="1"/>
</dbReference>
<dbReference type="InterPro" id="IPR011009">
    <property type="entry name" value="Kinase-like_dom_sf"/>
</dbReference>
<accession>A0ABN6AE77</accession>
<dbReference type="InterPro" id="IPR015897">
    <property type="entry name" value="CHK_kinase-like"/>
</dbReference>
<dbReference type="Pfam" id="PF01636">
    <property type="entry name" value="APH"/>
    <property type="match status" value="1"/>
</dbReference>
<dbReference type="EMBL" id="AP022590">
    <property type="protein sequence ID" value="BBY39816.1"/>
    <property type="molecule type" value="Genomic_DNA"/>
</dbReference>
<organism evidence="2 3">
    <name type="scientific">Mycobacterium mantenii</name>
    <dbReference type="NCBI Taxonomy" id="560555"/>
    <lineage>
        <taxon>Bacteria</taxon>
        <taxon>Bacillati</taxon>
        <taxon>Actinomycetota</taxon>
        <taxon>Actinomycetes</taxon>
        <taxon>Mycobacteriales</taxon>
        <taxon>Mycobacteriaceae</taxon>
        <taxon>Mycobacterium</taxon>
        <taxon>Mycobacterium avium complex (MAC)</taxon>
    </lineage>
</organism>
<evidence type="ECO:0000313" key="3">
    <source>
        <dbReference type="Proteomes" id="UP000465812"/>
    </source>
</evidence>
<keyword evidence="3" id="KW-1185">Reference proteome</keyword>
<sequence>MEQAFSILGLAAHLGRGAGRVATDAVVGGRFGLPRTVEGIDPAVLSRVMGTTVRSIRVLSRDAGTSSRGRLVLTGKNVPDSVFVKVAAQSAATRLIGELGRLGHTEVRFYRDLAPQVVGVPYCYGAAFEAWTGRYLLVLEDLPAESCDFPDTLHPLSTDQASLIIELLAELHANFWGRLPRDGRGPLGWLCTPSGDVTSLLTGSLMHSSIKRLAERTTIPVANGNLIADNYRAAAALIDTPPHTVMHGDAHPGNMYFHGGKAGLLDWQAVRRGHPSRELAYTLITSLTPEDRRTNQRELLDDYRRALVAAGGPELDGDELWLRFRQGALYAYTAPLITAGMGGMQVEDIAMEGLRRGVAALDDLETVAALKGSL</sequence>
<dbReference type="PANTHER" id="PTHR11012">
    <property type="entry name" value="PROTEIN KINASE-LIKE DOMAIN-CONTAINING"/>
    <property type="match status" value="1"/>
</dbReference>
<proteinExistence type="predicted"/>
<dbReference type="Gene3D" id="3.90.1200.10">
    <property type="match status" value="1"/>
</dbReference>
<dbReference type="InterPro" id="IPR002575">
    <property type="entry name" value="Aminoglycoside_PTrfase"/>
</dbReference>
<evidence type="ECO:0000313" key="2">
    <source>
        <dbReference type="EMBL" id="BBY39816.1"/>
    </source>
</evidence>
<dbReference type="SMART" id="SM00587">
    <property type="entry name" value="CHK"/>
    <property type="match status" value="1"/>
</dbReference>
<gene>
    <name evidence="2" type="ORF">MMAN_39500</name>
</gene>
<dbReference type="SUPFAM" id="SSF56112">
    <property type="entry name" value="Protein kinase-like (PK-like)"/>
    <property type="match status" value="1"/>
</dbReference>
<dbReference type="Proteomes" id="UP000465812">
    <property type="component" value="Chromosome"/>
</dbReference>